<dbReference type="AlphaFoldDB" id="A0AAW2Y7X9"/>
<evidence type="ECO:0000256" key="6">
    <source>
        <dbReference type="ARBA" id="ARBA00023157"/>
    </source>
</evidence>
<dbReference type="PANTHER" id="PTHR33021">
    <property type="entry name" value="BLUE COPPER PROTEIN"/>
    <property type="match status" value="1"/>
</dbReference>
<comment type="subcellular location">
    <subcellularLocation>
        <location evidence="1">Cell membrane</location>
        <topology evidence="1">Lipid-anchor</topology>
        <topology evidence="1">GPI-anchor</topology>
    </subcellularLocation>
</comment>
<evidence type="ECO:0000259" key="12">
    <source>
        <dbReference type="PROSITE" id="PS51485"/>
    </source>
</evidence>
<organism evidence="13">
    <name type="scientific">Sesamum latifolium</name>
    <dbReference type="NCBI Taxonomy" id="2727402"/>
    <lineage>
        <taxon>Eukaryota</taxon>
        <taxon>Viridiplantae</taxon>
        <taxon>Streptophyta</taxon>
        <taxon>Embryophyta</taxon>
        <taxon>Tracheophyta</taxon>
        <taxon>Spermatophyta</taxon>
        <taxon>Magnoliopsida</taxon>
        <taxon>eudicotyledons</taxon>
        <taxon>Gunneridae</taxon>
        <taxon>Pentapetalae</taxon>
        <taxon>asterids</taxon>
        <taxon>lamiids</taxon>
        <taxon>Lamiales</taxon>
        <taxon>Pedaliaceae</taxon>
        <taxon>Sesamum</taxon>
    </lineage>
</organism>
<accession>A0AAW2Y7X9</accession>
<dbReference type="Gene3D" id="2.60.40.420">
    <property type="entry name" value="Cupredoxins - blue copper proteins"/>
    <property type="match status" value="1"/>
</dbReference>
<feature type="signal peptide" evidence="11">
    <location>
        <begin position="1"/>
        <end position="30"/>
    </location>
</feature>
<comment type="similarity">
    <text evidence="9">Belongs to the early nodulin-like (ENODL) family.</text>
</comment>
<protein>
    <submittedName>
        <fullName evidence="13">Early nodulin-like protein 1</fullName>
    </submittedName>
</protein>
<dbReference type="GO" id="GO:0005886">
    <property type="term" value="C:plasma membrane"/>
    <property type="evidence" value="ECO:0007669"/>
    <property type="project" value="UniProtKB-SubCell"/>
</dbReference>
<dbReference type="FunFam" id="2.60.40.420:FF:000010">
    <property type="entry name" value="Early nodulin-like protein 1"/>
    <property type="match status" value="1"/>
</dbReference>
<reference evidence="13" key="1">
    <citation type="submission" date="2020-06" db="EMBL/GenBank/DDBJ databases">
        <authorList>
            <person name="Li T."/>
            <person name="Hu X."/>
            <person name="Zhang T."/>
            <person name="Song X."/>
            <person name="Zhang H."/>
            <person name="Dai N."/>
            <person name="Sheng W."/>
            <person name="Hou X."/>
            <person name="Wei L."/>
        </authorList>
    </citation>
    <scope>NUCLEOTIDE SEQUENCE</scope>
    <source>
        <strain evidence="13">KEN1</strain>
        <tissue evidence="13">Leaf</tissue>
    </source>
</reference>
<evidence type="ECO:0000313" key="13">
    <source>
        <dbReference type="EMBL" id="KAL0461736.1"/>
    </source>
</evidence>
<dbReference type="EMBL" id="JACGWN010000001">
    <property type="protein sequence ID" value="KAL0461736.1"/>
    <property type="molecule type" value="Genomic_DNA"/>
</dbReference>
<evidence type="ECO:0000256" key="5">
    <source>
        <dbReference type="ARBA" id="ARBA00023136"/>
    </source>
</evidence>
<feature type="transmembrane region" description="Helical" evidence="10">
    <location>
        <begin position="150"/>
        <end position="168"/>
    </location>
</feature>
<keyword evidence="7" id="KW-0325">Glycoprotein</keyword>
<dbReference type="SUPFAM" id="SSF49503">
    <property type="entry name" value="Cupredoxins"/>
    <property type="match status" value="1"/>
</dbReference>
<dbReference type="Pfam" id="PF02298">
    <property type="entry name" value="Cu_bind_like"/>
    <property type="match status" value="1"/>
</dbReference>
<reference evidence="13" key="2">
    <citation type="journal article" date="2024" name="Plant">
        <title>Genomic evolution and insights into agronomic trait innovations of Sesamum species.</title>
        <authorList>
            <person name="Miao H."/>
            <person name="Wang L."/>
            <person name="Qu L."/>
            <person name="Liu H."/>
            <person name="Sun Y."/>
            <person name="Le M."/>
            <person name="Wang Q."/>
            <person name="Wei S."/>
            <person name="Zheng Y."/>
            <person name="Lin W."/>
            <person name="Duan Y."/>
            <person name="Cao H."/>
            <person name="Xiong S."/>
            <person name="Wang X."/>
            <person name="Wei L."/>
            <person name="Li C."/>
            <person name="Ma Q."/>
            <person name="Ju M."/>
            <person name="Zhao R."/>
            <person name="Li G."/>
            <person name="Mu C."/>
            <person name="Tian Q."/>
            <person name="Mei H."/>
            <person name="Zhang T."/>
            <person name="Gao T."/>
            <person name="Zhang H."/>
        </authorList>
    </citation>
    <scope>NUCLEOTIDE SEQUENCE</scope>
    <source>
        <strain evidence="13">KEN1</strain>
    </source>
</reference>
<comment type="caution">
    <text evidence="13">The sequence shown here is derived from an EMBL/GenBank/DDBJ whole genome shotgun (WGS) entry which is preliminary data.</text>
</comment>
<name>A0AAW2Y7X9_9LAMI</name>
<evidence type="ECO:0000256" key="8">
    <source>
        <dbReference type="ARBA" id="ARBA00023288"/>
    </source>
</evidence>
<dbReference type="PROSITE" id="PS51485">
    <property type="entry name" value="PHYTOCYANIN"/>
    <property type="match status" value="1"/>
</dbReference>
<sequence length="169" mass="19232">MAFQSTQTRFLLLLVATIFCFLQLLQCVYCTEFEVGERGGWAVPPGNDTDMYNEWASRKRFKVGDAIRFKYKKDSVMEVNKKDYNECNSTRPELFSNNGNTIVALNRSGFFYFISGATGHCDKGQRMIVWVMTQDGASSRTTSHASNTAVFSYGSLFVIIVSFHFLYLN</sequence>
<dbReference type="CDD" id="cd11019">
    <property type="entry name" value="OsENODL1_like"/>
    <property type="match status" value="1"/>
</dbReference>
<dbReference type="InterPro" id="IPR039391">
    <property type="entry name" value="Phytocyanin-like"/>
</dbReference>
<gene>
    <name evidence="13" type="ORF">Slati_0061200</name>
</gene>
<keyword evidence="8" id="KW-0449">Lipoprotein</keyword>
<dbReference type="InterPro" id="IPR008972">
    <property type="entry name" value="Cupredoxin"/>
</dbReference>
<evidence type="ECO:0000256" key="2">
    <source>
        <dbReference type="ARBA" id="ARBA00022475"/>
    </source>
</evidence>
<dbReference type="InterPro" id="IPR003245">
    <property type="entry name" value="Phytocyanin_dom"/>
</dbReference>
<keyword evidence="2" id="KW-1003">Cell membrane</keyword>
<evidence type="ECO:0000256" key="10">
    <source>
        <dbReference type="SAM" id="Phobius"/>
    </source>
</evidence>
<keyword evidence="6" id="KW-1015">Disulfide bond</keyword>
<dbReference type="PANTHER" id="PTHR33021:SF49">
    <property type="entry name" value="EARLY NODULIN-LIKE PROTEIN 21"/>
    <property type="match status" value="1"/>
</dbReference>
<keyword evidence="3" id="KW-0336">GPI-anchor</keyword>
<evidence type="ECO:0000256" key="9">
    <source>
        <dbReference type="ARBA" id="ARBA00035011"/>
    </source>
</evidence>
<evidence type="ECO:0000256" key="3">
    <source>
        <dbReference type="ARBA" id="ARBA00022622"/>
    </source>
</evidence>
<dbReference type="InterPro" id="IPR041846">
    <property type="entry name" value="ENL_dom"/>
</dbReference>
<evidence type="ECO:0000256" key="7">
    <source>
        <dbReference type="ARBA" id="ARBA00023180"/>
    </source>
</evidence>
<feature type="chain" id="PRO_5043957640" evidence="11">
    <location>
        <begin position="31"/>
        <end position="169"/>
    </location>
</feature>
<proteinExistence type="inferred from homology"/>
<feature type="domain" description="Phytocyanin" evidence="12">
    <location>
        <begin position="31"/>
        <end position="133"/>
    </location>
</feature>
<evidence type="ECO:0000256" key="4">
    <source>
        <dbReference type="ARBA" id="ARBA00022729"/>
    </source>
</evidence>
<keyword evidence="4 11" id="KW-0732">Signal</keyword>
<keyword evidence="10" id="KW-0812">Transmembrane</keyword>
<keyword evidence="10" id="KW-1133">Transmembrane helix</keyword>
<dbReference type="GO" id="GO:0009055">
    <property type="term" value="F:electron transfer activity"/>
    <property type="evidence" value="ECO:0007669"/>
    <property type="project" value="InterPro"/>
</dbReference>
<evidence type="ECO:0000256" key="1">
    <source>
        <dbReference type="ARBA" id="ARBA00004609"/>
    </source>
</evidence>
<keyword evidence="5 10" id="KW-0472">Membrane</keyword>
<evidence type="ECO:0000256" key="11">
    <source>
        <dbReference type="SAM" id="SignalP"/>
    </source>
</evidence>
<dbReference type="GO" id="GO:0098552">
    <property type="term" value="C:side of membrane"/>
    <property type="evidence" value="ECO:0007669"/>
    <property type="project" value="UniProtKB-KW"/>
</dbReference>